<feature type="chain" id="PRO_5019162822" description="Leucine rich colipase like 1" evidence="2">
    <location>
        <begin position="23"/>
        <end position="250"/>
    </location>
</feature>
<feature type="signal peptide" evidence="2">
    <location>
        <begin position="1"/>
        <end position="22"/>
    </location>
</feature>
<feature type="region of interest" description="Disordered" evidence="1">
    <location>
        <begin position="217"/>
        <end position="239"/>
    </location>
</feature>
<accession>A0A452T4W1</accession>
<dbReference type="Ensembl" id="ENSUMAT00000003727.1">
    <property type="protein sequence ID" value="ENSUMAP00000003007.1"/>
    <property type="gene ID" value="ENSUMAG00000002616.1"/>
</dbReference>
<name>A0A452T4W1_URSMA</name>
<organism evidence="3">
    <name type="scientific">Ursus maritimus</name>
    <name type="common">Polar bear</name>
    <name type="synonym">Thalarctos maritimus</name>
    <dbReference type="NCBI Taxonomy" id="29073"/>
    <lineage>
        <taxon>Eukaryota</taxon>
        <taxon>Metazoa</taxon>
        <taxon>Chordata</taxon>
        <taxon>Craniata</taxon>
        <taxon>Vertebrata</taxon>
        <taxon>Euteleostomi</taxon>
        <taxon>Mammalia</taxon>
        <taxon>Eutheria</taxon>
        <taxon>Laurasiatheria</taxon>
        <taxon>Carnivora</taxon>
        <taxon>Caniformia</taxon>
        <taxon>Ursidae</taxon>
        <taxon>Ursus</taxon>
    </lineage>
</organism>
<sequence length="250" mass="26801">TSPMACAGRLLLLLSLLPTSLAWRTKSVFLFHKRMGDACDDHAQCQSRCCVTNSLNPQTFCTSKTIFLKCLPCHHKECHSQCCLVLNELSRPCCVRRSGLLAQCLPLVSPLAPTRDGGASRMEVLQPVNVAVSPNPLGVPFPGRLTPAVCRLASMSVSLSRKARVRPHKREEVMGRMGSPGALGSQYEAGATRLVKGRQMCGWVADLKHGAASGFTTVGLREGRGPDRPDGGPLRSCSLLPPSLLDPCGS</sequence>
<protein>
    <recommendedName>
        <fullName evidence="4">Leucine rich colipase like 1</fullName>
    </recommendedName>
</protein>
<proteinExistence type="predicted"/>
<dbReference type="Pfam" id="PF15083">
    <property type="entry name" value="Colipase-like"/>
    <property type="match status" value="1"/>
</dbReference>
<evidence type="ECO:0000313" key="3">
    <source>
        <dbReference type="Ensembl" id="ENSUMAP00000003007"/>
    </source>
</evidence>
<dbReference type="AlphaFoldDB" id="A0A452T4W1"/>
<evidence type="ECO:0008006" key="4">
    <source>
        <dbReference type="Google" id="ProtNLM"/>
    </source>
</evidence>
<keyword evidence="2" id="KW-0732">Signal</keyword>
<feature type="compositionally biased region" description="Basic and acidic residues" evidence="1">
    <location>
        <begin position="221"/>
        <end position="230"/>
    </location>
</feature>
<evidence type="ECO:0000256" key="2">
    <source>
        <dbReference type="SAM" id="SignalP"/>
    </source>
</evidence>
<reference evidence="3" key="1">
    <citation type="submission" date="2019-03" db="UniProtKB">
        <authorList>
            <consortium name="Ensembl"/>
        </authorList>
    </citation>
    <scope>IDENTIFICATION</scope>
</reference>
<evidence type="ECO:0000256" key="1">
    <source>
        <dbReference type="SAM" id="MobiDB-lite"/>
    </source>
</evidence>